<dbReference type="InterPro" id="IPR013830">
    <property type="entry name" value="SGNH_hydro"/>
</dbReference>
<dbReference type="GO" id="GO:0016788">
    <property type="term" value="F:hydrolase activity, acting on ester bonds"/>
    <property type="evidence" value="ECO:0007669"/>
    <property type="project" value="UniProtKB-ARBA"/>
</dbReference>
<dbReference type="InterPro" id="IPR036514">
    <property type="entry name" value="SGNH_hydro_sf"/>
</dbReference>
<evidence type="ECO:0000259" key="1">
    <source>
        <dbReference type="Pfam" id="PF13472"/>
    </source>
</evidence>
<dbReference type="Gene3D" id="3.40.50.1110">
    <property type="entry name" value="SGNH hydrolase"/>
    <property type="match status" value="1"/>
</dbReference>
<feature type="domain" description="SGNH hydrolase-type esterase" evidence="1">
    <location>
        <begin position="166"/>
        <end position="334"/>
    </location>
</feature>
<gene>
    <name evidence="2" type="ORF">JKL49_19160</name>
</gene>
<dbReference type="Proteomes" id="UP000622580">
    <property type="component" value="Unassembled WGS sequence"/>
</dbReference>
<name>A0A941D4H2_9CAUL</name>
<dbReference type="RefSeq" id="WP_215343039.1">
    <property type="nucleotide sequence ID" value="NZ_JAGSGD010000002.1"/>
</dbReference>
<dbReference type="EMBL" id="JAGSGD010000002">
    <property type="protein sequence ID" value="MBR7621519.1"/>
    <property type="molecule type" value="Genomic_DNA"/>
</dbReference>
<keyword evidence="3" id="KW-1185">Reference proteome</keyword>
<protein>
    <recommendedName>
        <fullName evidence="1">SGNH hydrolase-type esterase domain-containing protein</fullName>
    </recommendedName>
</protein>
<dbReference type="SUPFAM" id="SSF52266">
    <property type="entry name" value="SGNH hydrolase"/>
    <property type="match status" value="1"/>
</dbReference>
<proteinExistence type="predicted"/>
<accession>A0A941D4H2</accession>
<dbReference type="Pfam" id="PF13472">
    <property type="entry name" value="Lipase_GDSL_2"/>
    <property type="match status" value="1"/>
</dbReference>
<evidence type="ECO:0000313" key="2">
    <source>
        <dbReference type="EMBL" id="MBR7621519.1"/>
    </source>
</evidence>
<reference evidence="2" key="1">
    <citation type="submission" date="2021-04" db="EMBL/GenBank/DDBJ databases">
        <title>Draft genome assembly of strain Phenylobacterium sp. 20VBR1 using MiniION and Illumina platforms.</title>
        <authorList>
            <person name="Thomas F.A."/>
            <person name="Krishnan K.P."/>
            <person name="Sinha R.K."/>
        </authorList>
    </citation>
    <scope>NUCLEOTIDE SEQUENCE</scope>
    <source>
        <strain evidence="2">20VBR1</strain>
    </source>
</reference>
<dbReference type="AlphaFoldDB" id="A0A941D4H2"/>
<organism evidence="2 3">
    <name type="scientific">Phenylobacterium glaciei</name>
    <dbReference type="NCBI Taxonomy" id="2803784"/>
    <lineage>
        <taxon>Bacteria</taxon>
        <taxon>Pseudomonadati</taxon>
        <taxon>Pseudomonadota</taxon>
        <taxon>Alphaproteobacteria</taxon>
        <taxon>Caulobacterales</taxon>
        <taxon>Caulobacteraceae</taxon>
        <taxon>Phenylobacterium</taxon>
    </lineage>
</organism>
<comment type="caution">
    <text evidence="2">The sequence shown here is derived from an EMBL/GenBank/DDBJ whole genome shotgun (WGS) entry which is preliminary data.</text>
</comment>
<evidence type="ECO:0000313" key="3">
    <source>
        <dbReference type="Proteomes" id="UP000622580"/>
    </source>
</evidence>
<sequence length="353" mass="38106">MQAVPLEKIETLLDGQIDIRRRPGSIQPMRLPVAELPFYDAFTQWVGSCATGCRLRFSTDSTTVKLTATQHLLALPNDGERRGAYDLYVDGHLVARGWGEGGAEMNPQGGLTGDAALTISFDSLPDGEKTIELYLPQAATVAITGLELDDGATLKAVPDGRPRVLFHGSSISHGMEAEGATANWPAVASRLANLDHLNLGWAGSCLLSGQAARIIRDQRADAIVLKLGINVHTDGQLKERNFLDNAHAMISIIREKHPTTPLLIVSPIWSPPRETAGDGPSLQRMRQLLHTVVAARIKTGDTAIRYLDGLELFGPADLALLPDDLHPNTEGYRLMGERFHKLALSGDGALVKA</sequence>
<dbReference type="Gene3D" id="2.60.120.260">
    <property type="entry name" value="Galactose-binding domain-like"/>
    <property type="match status" value="1"/>
</dbReference>